<dbReference type="AlphaFoldDB" id="A0A7W5BD13"/>
<reference evidence="1 2" key="1">
    <citation type="submission" date="2020-08" db="EMBL/GenBank/DDBJ databases">
        <title>Genomic Encyclopedia of Type Strains, Phase III (KMG-III): the genomes of soil and plant-associated and newly described type strains.</title>
        <authorList>
            <person name="Whitman W."/>
        </authorList>
    </citation>
    <scope>NUCLEOTIDE SEQUENCE [LARGE SCALE GENOMIC DNA]</scope>
    <source>
        <strain evidence="1 2">CECT 8897</strain>
    </source>
</reference>
<keyword evidence="2" id="KW-1185">Reference proteome</keyword>
<name>A0A7W5BD13_9BURK</name>
<dbReference type="RefSeq" id="WP_183442713.1">
    <property type="nucleotide sequence ID" value="NZ_JACHXD010000012.1"/>
</dbReference>
<dbReference type="Gene3D" id="1.10.1200.10">
    <property type="entry name" value="ACP-like"/>
    <property type="match status" value="1"/>
</dbReference>
<protein>
    <submittedName>
        <fullName evidence="1">Polyketide biosynthesis acyl carrier protein</fullName>
    </submittedName>
</protein>
<evidence type="ECO:0000313" key="1">
    <source>
        <dbReference type="EMBL" id="MBB3120972.1"/>
    </source>
</evidence>
<dbReference type="InterPro" id="IPR036736">
    <property type="entry name" value="ACP-like_sf"/>
</dbReference>
<proteinExistence type="predicted"/>
<evidence type="ECO:0000313" key="2">
    <source>
        <dbReference type="Proteomes" id="UP000541535"/>
    </source>
</evidence>
<dbReference type="EMBL" id="JACHXD010000012">
    <property type="protein sequence ID" value="MBB3120972.1"/>
    <property type="molecule type" value="Genomic_DNA"/>
</dbReference>
<accession>A0A7W5BD13</accession>
<dbReference type="Proteomes" id="UP000541535">
    <property type="component" value="Unassembled WGS sequence"/>
</dbReference>
<dbReference type="SUPFAM" id="SSF47336">
    <property type="entry name" value="ACP-like"/>
    <property type="match status" value="1"/>
</dbReference>
<comment type="caution">
    <text evidence="1">The sequence shown here is derived from an EMBL/GenBank/DDBJ whole genome shotgun (WGS) entry which is preliminary data.</text>
</comment>
<gene>
    <name evidence="1" type="ORF">FHS03_004045</name>
</gene>
<dbReference type="NCBIfam" id="NF005502">
    <property type="entry name" value="PRK07117.1"/>
    <property type="match status" value="1"/>
</dbReference>
<sequence length="84" mass="9190">MPHNPGQIFELLVQHTREVIPELEAHEFVPADSLKALGANSMDRADIIMMTMSAISLRCALIDLARAANMGELAALMHEKLAHA</sequence>
<organism evidence="1 2">
    <name type="scientific">Pseudoduganella violacea</name>
    <dbReference type="NCBI Taxonomy" id="1715466"/>
    <lineage>
        <taxon>Bacteria</taxon>
        <taxon>Pseudomonadati</taxon>
        <taxon>Pseudomonadota</taxon>
        <taxon>Betaproteobacteria</taxon>
        <taxon>Burkholderiales</taxon>
        <taxon>Oxalobacteraceae</taxon>
        <taxon>Telluria group</taxon>
        <taxon>Pseudoduganella</taxon>
    </lineage>
</organism>